<protein>
    <submittedName>
        <fullName evidence="1">Uncharacterized protein</fullName>
    </submittedName>
</protein>
<dbReference type="EMBL" id="JAEPRA010000010">
    <property type="protein sequence ID" value="KAG2179571.1"/>
    <property type="molecule type" value="Genomic_DNA"/>
</dbReference>
<comment type="caution">
    <text evidence="1">The sequence shown here is derived from an EMBL/GenBank/DDBJ whole genome shotgun (WGS) entry which is preliminary data.</text>
</comment>
<keyword evidence="2" id="KW-1185">Reference proteome</keyword>
<dbReference type="Proteomes" id="UP000612746">
    <property type="component" value="Unassembled WGS sequence"/>
</dbReference>
<dbReference type="AlphaFoldDB" id="A0A8H7UBL8"/>
<reference evidence="1" key="1">
    <citation type="submission" date="2020-12" db="EMBL/GenBank/DDBJ databases">
        <title>Metabolic potential, ecology and presence of endohyphal bacteria is reflected in genomic diversity of Mucoromycotina.</title>
        <authorList>
            <person name="Muszewska A."/>
            <person name="Okrasinska A."/>
            <person name="Steczkiewicz K."/>
            <person name="Drgas O."/>
            <person name="Orlowska M."/>
            <person name="Perlinska-Lenart U."/>
            <person name="Aleksandrzak-Piekarczyk T."/>
            <person name="Szatraj K."/>
            <person name="Zielenkiewicz U."/>
            <person name="Pilsyk S."/>
            <person name="Malc E."/>
            <person name="Mieczkowski P."/>
            <person name="Kruszewska J.S."/>
            <person name="Biernat P."/>
            <person name="Pawlowska J."/>
        </authorList>
    </citation>
    <scope>NUCLEOTIDE SEQUENCE</scope>
    <source>
        <strain evidence="1">WA0000051536</strain>
    </source>
</reference>
<evidence type="ECO:0000313" key="1">
    <source>
        <dbReference type="EMBL" id="KAG2179571.1"/>
    </source>
</evidence>
<evidence type="ECO:0000313" key="2">
    <source>
        <dbReference type="Proteomes" id="UP000612746"/>
    </source>
</evidence>
<name>A0A8H7UBL8_9FUNG</name>
<proteinExistence type="predicted"/>
<accession>A0A8H7UBL8</accession>
<dbReference type="OrthoDB" id="2253519at2759"/>
<organism evidence="1 2">
    <name type="scientific">Umbelopsis vinacea</name>
    <dbReference type="NCBI Taxonomy" id="44442"/>
    <lineage>
        <taxon>Eukaryota</taxon>
        <taxon>Fungi</taxon>
        <taxon>Fungi incertae sedis</taxon>
        <taxon>Mucoromycota</taxon>
        <taxon>Mucoromycotina</taxon>
        <taxon>Umbelopsidomycetes</taxon>
        <taxon>Umbelopsidales</taxon>
        <taxon>Umbelopsidaceae</taxon>
        <taxon>Umbelopsis</taxon>
    </lineage>
</organism>
<sequence>MPNADSLVLPSEIYQRSSTALETLGQLWNTSTDVIKAITDVTASTLRSEPDYQTVQEIKKKHDQVLNSLKSELKWIEEHHKKLEFSESGDGEKQLRITALEQEQQELRAVSKPHESQKLTAKVRQLLEQSYTLQHHLGLLLTSSEDLSSD</sequence>
<gene>
    <name evidence="1" type="ORF">INT44_006418</name>
</gene>